<keyword evidence="7" id="KW-1185">Reference proteome</keyword>
<sequence length="137" mass="14614">METLVLSTAPGRGAKIAGWVLSGLLIAFLVFDGAIKLVPLQVVLDTMAPLGYAPDVATARVLGILTLACTILYAIPRTSVLGAILLTGYLGGAMATHFRIGNPVPTHTLFGLYLGVIAWGGLYLRYPWLRRIIPIKL</sequence>
<keyword evidence="2 5" id="KW-0812">Transmembrane</keyword>
<dbReference type="Pfam" id="PF13564">
    <property type="entry name" value="DoxX_2"/>
    <property type="match status" value="1"/>
</dbReference>
<evidence type="ECO:0000313" key="7">
    <source>
        <dbReference type="Proteomes" id="UP000633219"/>
    </source>
</evidence>
<evidence type="ECO:0000313" key="6">
    <source>
        <dbReference type="EMBL" id="MBL0372088.1"/>
    </source>
</evidence>
<dbReference type="Proteomes" id="UP000633219">
    <property type="component" value="Unassembled WGS sequence"/>
</dbReference>
<comment type="subcellular location">
    <subcellularLocation>
        <location evidence="1">Membrane</location>
        <topology evidence="1">Multi-pass membrane protein</topology>
    </subcellularLocation>
</comment>
<feature type="transmembrane region" description="Helical" evidence="5">
    <location>
        <begin position="57"/>
        <end position="75"/>
    </location>
</feature>
<dbReference type="InterPro" id="IPR032808">
    <property type="entry name" value="DoxX"/>
</dbReference>
<reference evidence="6" key="1">
    <citation type="submission" date="2021-01" db="EMBL/GenBank/DDBJ databases">
        <title>Rhizobium sp. strain KVB221 16S ribosomal RNA gene Genome sequencing and assembly.</title>
        <authorList>
            <person name="Kang M."/>
        </authorList>
    </citation>
    <scope>NUCLEOTIDE SEQUENCE</scope>
    <source>
        <strain evidence="6">KVB221</strain>
    </source>
</reference>
<dbReference type="GO" id="GO:0016020">
    <property type="term" value="C:membrane"/>
    <property type="evidence" value="ECO:0007669"/>
    <property type="project" value="UniProtKB-SubCell"/>
</dbReference>
<dbReference type="AlphaFoldDB" id="A0A936YKS7"/>
<accession>A0A936YKS7</accession>
<evidence type="ECO:0000256" key="1">
    <source>
        <dbReference type="ARBA" id="ARBA00004141"/>
    </source>
</evidence>
<proteinExistence type="predicted"/>
<evidence type="ECO:0000256" key="4">
    <source>
        <dbReference type="ARBA" id="ARBA00023136"/>
    </source>
</evidence>
<gene>
    <name evidence="6" type="ORF">JJB09_08610</name>
</gene>
<evidence type="ECO:0000256" key="3">
    <source>
        <dbReference type="ARBA" id="ARBA00022989"/>
    </source>
</evidence>
<protein>
    <submittedName>
        <fullName evidence="6">DoxX family protein</fullName>
    </submittedName>
</protein>
<feature type="transmembrane region" description="Helical" evidence="5">
    <location>
        <begin position="16"/>
        <end position="37"/>
    </location>
</feature>
<feature type="transmembrane region" description="Helical" evidence="5">
    <location>
        <begin position="106"/>
        <end position="126"/>
    </location>
</feature>
<name>A0A936YKS7_9HYPH</name>
<feature type="transmembrane region" description="Helical" evidence="5">
    <location>
        <begin position="80"/>
        <end position="100"/>
    </location>
</feature>
<evidence type="ECO:0000256" key="5">
    <source>
        <dbReference type="SAM" id="Phobius"/>
    </source>
</evidence>
<comment type="caution">
    <text evidence="6">The sequence shown here is derived from an EMBL/GenBank/DDBJ whole genome shotgun (WGS) entry which is preliminary data.</text>
</comment>
<keyword evidence="4 5" id="KW-0472">Membrane</keyword>
<dbReference type="RefSeq" id="WP_201656106.1">
    <property type="nucleotide sequence ID" value="NZ_JAEQNC010000004.1"/>
</dbReference>
<organism evidence="6 7">
    <name type="scientific">Rhizobium setariae</name>
    <dbReference type="NCBI Taxonomy" id="2801340"/>
    <lineage>
        <taxon>Bacteria</taxon>
        <taxon>Pseudomonadati</taxon>
        <taxon>Pseudomonadota</taxon>
        <taxon>Alphaproteobacteria</taxon>
        <taxon>Hyphomicrobiales</taxon>
        <taxon>Rhizobiaceae</taxon>
        <taxon>Rhizobium/Agrobacterium group</taxon>
        <taxon>Rhizobium</taxon>
    </lineage>
</organism>
<keyword evidence="3 5" id="KW-1133">Transmembrane helix</keyword>
<dbReference type="EMBL" id="JAEQNC010000004">
    <property type="protein sequence ID" value="MBL0372088.1"/>
    <property type="molecule type" value="Genomic_DNA"/>
</dbReference>
<evidence type="ECO:0000256" key="2">
    <source>
        <dbReference type="ARBA" id="ARBA00022692"/>
    </source>
</evidence>